<sequence>MNNKQKLVALCALLPVIGDWIEDLEGNRVFKHGLKNKANLLLDEIRRVDRQILDFNDDNRQEVFNQQIDLQRAFIQFIDKQIKFD</sequence>
<evidence type="ECO:0000313" key="1">
    <source>
        <dbReference type="EMBL" id="CAB4134600.1"/>
    </source>
</evidence>
<gene>
    <name evidence="1" type="ORF">UFOVP280_23</name>
</gene>
<accession>A0A6J5LNH5</accession>
<name>A0A6J5LNH5_9CAUD</name>
<proteinExistence type="predicted"/>
<reference evidence="1" key="1">
    <citation type="submission" date="2020-04" db="EMBL/GenBank/DDBJ databases">
        <authorList>
            <person name="Chiriac C."/>
            <person name="Salcher M."/>
            <person name="Ghai R."/>
            <person name="Kavagutti S V."/>
        </authorList>
    </citation>
    <scope>NUCLEOTIDE SEQUENCE</scope>
</reference>
<dbReference type="EMBL" id="LR796288">
    <property type="protein sequence ID" value="CAB4134600.1"/>
    <property type="molecule type" value="Genomic_DNA"/>
</dbReference>
<organism evidence="1">
    <name type="scientific">uncultured Caudovirales phage</name>
    <dbReference type="NCBI Taxonomy" id="2100421"/>
    <lineage>
        <taxon>Viruses</taxon>
        <taxon>Duplodnaviria</taxon>
        <taxon>Heunggongvirae</taxon>
        <taxon>Uroviricota</taxon>
        <taxon>Caudoviricetes</taxon>
        <taxon>Peduoviridae</taxon>
        <taxon>Maltschvirus</taxon>
        <taxon>Maltschvirus maltsch</taxon>
    </lineage>
</organism>
<protein>
    <submittedName>
        <fullName evidence="1">Uncharacterized protein</fullName>
    </submittedName>
</protein>